<dbReference type="CDD" id="cd03481">
    <property type="entry name" value="TopoIIA_Trans_ScTopoIIA"/>
    <property type="match status" value="1"/>
</dbReference>
<feature type="compositionally biased region" description="Basic and acidic residues" evidence="7">
    <location>
        <begin position="366"/>
        <end position="377"/>
    </location>
</feature>
<dbReference type="GO" id="GO:0003677">
    <property type="term" value="F:DNA binding"/>
    <property type="evidence" value="ECO:0007669"/>
    <property type="project" value="UniProtKB-UniRule"/>
</dbReference>
<gene>
    <name evidence="10" type="ORF">DICSQDRAFT_128647</name>
</gene>
<dbReference type="Gene3D" id="3.30.565.10">
    <property type="entry name" value="Histidine kinase-like ATPase, C-terminal domain"/>
    <property type="match status" value="1"/>
</dbReference>
<dbReference type="SUPFAM" id="SSF55874">
    <property type="entry name" value="ATPase domain of HSP90 chaperone/DNA topoisomerase II/histidine kinase"/>
    <property type="match status" value="1"/>
</dbReference>
<dbReference type="GO" id="GO:0000819">
    <property type="term" value="P:sister chromatid segregation"/>
    <property type="evidence" value="ECO:0007669"/>
    <property type="project" value="TreeGrafter"/>
</dbReference>
<keyword evidence="6" id="KW-0067">ATP-binding</keyword>
<dbReference type="GO" id="GO:0005634">
    <property type="term" value="C:nucleus"/>
    <property type="evidence" value="ECO:0007669"/>
    <property type="project" value="TreeGrafter"/>
</dbReference>
<protein>
    <recommendedName>
        <fullName evidence="6">DNA topoisomerase 2</fullName>
        <ecNumber evidence="6">5.6.2.2</ecNumber>
    </recommendedName>
</protein>
<dbReference type="EMBL" id="JH719431">
    <property type="protein sequence ID" value="EJF58767.1"/>
    <property type="molecule type" value="Genomic_DNA"/>
</dbReference>
<evidence type="ECO:0000259" key="9">
    <source>
        <dbReference type="Pfam" id="PF02518"/>
    </source>
</evidence>
<evidence type="ECO:0000313" key="11">
    <source>
        <dbReference type="Proteomes" id="UP000053319"/>
    </source>
</evidence>
<dbReference type="RefSeq" id="XP_007368416.1">
    <property type="nucleotide sequence ID" value="XM_007368354.1"/>
</dbReference>
<comment type="function">
    <text evidence="6">Control of topological states of DNA by transient breakage and subsequent rejoining of DNA strands. Topoisomerase II makes double-strand breaks.</text>
</comment>
<dbReference type="Proteomes" id="UP000053319">
    <property type="component" value="Unassembled WGS sequence"/>
</dbReference>
<dbReference type="GO" id="GO:0003918">
    <property type="term" value="F:DNA topoisomerase type II (double strand cut, ATP-hydrolyzing) activity"/>
    <property type="evidence" value="ECO:0007669"/>
    <property type="project" value="UniProtKB-UniRule"/>
</dbReference>
<dbReference type="InterPro" id="IPR003594">
    <property type="entry name" value="HATPase_dom"/>
</dbReference>
<dbReference type="Pfam" id="PF00204">
    <property type="entry name" value="DNA_gyraseB"/>
    <property type="match status" value="1"/>
</dbReference>
<dbReference type="SUPFAM" id="SSF54211">
    <property type="entry name" value="Ribosomal protein S5 domain 2-like"/>
    <property type="match status" value="1"/>
</dbReference>
<keyword evidence="3 6" id="KW-0799">Topoisomerase</keyword>
<dbReference type="InterPro" id="IPR020568">
    <property type="entry name" value="Ribosomal_Su5_D2-typ_SF"/>
</dbReference>
<evidence type="ECO:0000256" key="4">
    <source>
        <dbReference type="ARBA" id="ARBA00023125"/>
    </source>
</evidence>
<evidence type="ECO:0000256" key="6">
    <source>
        <dbReference type="RuleBase" id="RU362094"/>
    </source>
</evidence>
<dbReference type="InterPro" id="IPR013506">
    <property type="entry name" value="Topo_IIA_bsu_dom2"/>
</dbReference>
<evidence type="ECO:0000256" key="7">
    <source>
        <dbReference type="SAM" id="MobiDB-lite"/>
    </source>
</evidence>
<dbReference type="Pfam" id="PF02518">
    <property type="entry name" value="HATPase_c"/>
    <property type="match status" value="1"/>
</dbReference>
<evidence type="ECO:0000256" key="5">
    <source>
        <dbReference type="ARBA" id="ARBA00023235"/>
    </source>
</evidence>
<evidence type="ECO:0000256" key="2">
    <source>
        <dbReference type="ARBA" id="ARBA00001946"/>
    </source>
</evidence>
<evidence type="ECO:0000313" key="10">
    <source>
        <dbReference type="EMBL" id="EJF58767.1"/>
    </source>
</evidence>
<keyword evidence="5 6" id="KW-0413">Isomerase</keyword>
<organism evidence="10 11">
    <name type="scientific">Dichomitus squalens (strain LYAD-421)</name>
    <name type="common">Western red white-rot fungus</name>
    <dbReference type="NCBI Taxonomy" id="732165"/>
    <lineage>
        <taxon>Eukaryota</taxon>
        <taxon>Fungi</taxon>
        <taxon>Dikarya</taxon>
        <taxon>Basidiomycota</taxon>
        <taxon>Agaricomycotina</taxon>
        <taxon>Agaricomycetes</taxon>
        <taxon>Polyporales</taxon>
        <taxon>Polyporaceae</taxon>
        <taxon>Dichomitus</taxon>
    </lineage>
</organism>
<dbReference type="InterPro" id="IPR050634">
    <property type="entry name" value="DNA_Topoisomerase_II"/>
</dbReference>
<dbReference type="InterPro" id="IPR001241">
    <property type="entry name" value="Topo_IIA"/>
</dbReference>
<dbReference type="GO" id="GO:0000712">
    <property type="term" value="P:resolution of meiotic recombination intermediates"/>
    <property type="evidence" value="ECO:0007669"/>
    <property type="project" value="TreeGrafter"/>
</dbReference>
<dbReference type="PRINTS" id="PR00418">
    <property type="entry name" value="TPI2FAMILY"/>
</dbReference>
<dbReference type="GO" id="GO:0005524">
    <property type="term" value="F:ATP binding"/>
    <property type="evidence" value="ECO:0007669"/>
    <property type="project" value="UniProtKB-UniRule"/>
</dbReference>
<name>R7SUX5_DICSQ</name>
<evidence type="ECO:0000256" key="3">
    <source>
        <dbReference type="ARBA" id="ARBA00023029"/>
    </source>
</evidence>
<feature type="region of interest" description="Disordered" evidence="7">
    <location>
        <begin position="366"/>
        <end position="385"/>
    </location>
</feature>
<dbReference type="InterPro" id="IPR036890">
    <property type="entry name" value="HATPase_C_sf"/>
</dbReference>
<dbReference type="OMA" id="VYAPEMF"/>
<comment type="catalytic activity">
    <reaction evidence="1 6">
        <text>ATP-dependent breakage, passage and rejoining of double-stranded DNA.</text>
        <dbReference type="EC" id="5.6.2.2"/>
    </reaction>
</comment>
<dbReference type="EC" id="5.6.2.2" evidence="6"/>
<dbReference type="Gene3D" id="3.30.230.10">
    <property type="match status" value="1"/>
</dbReference>
<dbReference type="PANTHER" id="PTHR10169:SF38">
    <property type="entry name" value="DNA TOPOISOMERASE 2"/>
    <property type="match status" value="1"/>
</dbReference>
<dbReference type="HOGENOM" id="CLU_001935_0_2_1"/>
<keyword evidence="4 6" id="KW-0238">DNA-binding</keyword>
<comment type="subunit">
    <text evidence="6">Homodimer.</text>
</comment>
<dbReference type="InterPro" id="IPR014721">
    <property type="entry name" value="Ribsml_uS5_D2-typ_fold_subgr"/>
</dbReference>
<proteinExistence type="inferred from homology"/>
<dbReference type="GO" id="GO:0006265">
    <property type="term" value="P:DNA topological change"/>
    <property type="evidence" value="ECO:0007669"/>
    <property type="project" value="UniProtKB-UniRule"/>
</dbReference>
<comment type="cofactor">
    <cofactor evidence="2">
        <name>Mg(2+)</name>
        <dbReference type="ChEBI" id="CHEBI:18420"/>
    </cofactor>
</comment>
<feature type="domain" description="Histidine kinase/HSP90-like ATPase" evidence="9">
    <location>
        <begin position="26"/>
        <end position="119"/>
    </location>
</feature>
<dbReference type="GeneID" id="18834491"/>
<dbReference type="AlphaFoldDB" id="R7SUX5"/>
<sequence length="385" mass="42644">MSTKLSQMEHIPKRPDTSEVKYVLEFFKIVDEILVNAAVHKINDPSMVIIKVTIDIENNMISVCNNGRGIPIEIHSEETIYIPELIFGHLSSSEDDGKGKKLTGGRNGDGATLANIYSTEFTVETVDKITSQKYVQTWTENMNKVGKAKITKNERGEEYTRVTFKSDLKRCGMKSIDDDAASLLEKRVYDLAGTVKDVKVFLNEEQLKIKNFKEYVELFVKSSAEAAANDTDGAAQLETCVIHESLAGGRWEVACAASDGAFQQVSFVNLISTSKGGTHVNHIADQITEHLVTAVAKNMAAAAARPAQIKNHMWIFNPTFDSQAKETLTLPASKFGSEPRLSEVFMEKVAKSSIVDHVLNWAELKADRRPKKTDGSQRSRLVKSS</sequence>
<keyword evidence="6" id="KW-0547">Nucleotide-binding</keyword>
<feature type="domain" description="DNA topoisomerase type IIA subunit B" evidence="8">
    <location>
        <begin position="211"/>
        <end position="372"/>
    </location>
</feature>
<dbReference type="OrthoDB" id="276498at2759"/>
<comment type="similarity">
    <text evidence="6">Belongs to the type II topoisomerase family.</text>
</comment>
<accession>R7SUX5</accession>
<dbReference type="PANTHER" id="PTHR10169">
    <property type="entry name" value="DNA TOPOISOMERASE/GYRASE"/>
    <property type="match status" value="1"/>
</dbReference>
<dbReference type="KEGG" id="dsq:DICSQDRAFT_128647"/>
<dbReference type="SMART" id="SM00433">
    <property type="entry name" value="TOP2c"/>
    <property type="match status" value="1"/>
</dbReference>
<evidence type="ECO:0000256" key="1">
    <source>
        <dbReference type="ARBA" id="ARBA00000185"/>
    </source>
</evidence>
<evidence type="ECO:0000259" key="8">
    <source>
        <dbReference type="Pfam" id="PF00204"/>
    </source>
</evidence>
<reference evidence="10 11" key="1">
    <citation type="journal article" date="2012" name="Science">
        <title>The Paleozoic origin of enzymatic lignin decomposition reconstructed from 31 fungal genomes.</title>
        <authorList>
            <person name="Floudas D."/>
            <person name="Binder M."/>
            <person name="Riley R."/>
            <person name="Barry K."/>
            <person name="Blanchette R.A."/>
            <person name="Henrissat B."/>
            <person name="Martinez A.T."/>
            <person name="Otillar R."/>
            <person name="Spatafora J.W."/>
            <person name="Yadav J.S."/>
            <person name="Aerts A."/>
            <person name="Benoit I."/>
            <person name="Boyd A."/>
            <person name="Carlson A."/>
            <person name="Copeland A."/>
            <person name="Coutinho P.M."/>
            <person name="de Vries R.P."/>
            <person name="Ferreira P."/>
            <person name="Findley K."/>
            <person name="Foster B."/>
            <person name="Gaskell J."/>
            <person name="Glotzer D."/>
            <person name="Gorecki P."/>
            <person name="Heitman J."/>
            <person name="Hesse C."/>
            <person name="Hori C."/>
            <person name="Igarashi K."/>
            <person name="Jurgens J.A."/>
            <person name="Kallen N."/>
            <person name="Kersten P."/>
            <person name="Kohler A."/>
            <person name="Kuees U."/>
            <person name="Kumar T.K.A."/>
            <person name="Kuo A."/>
            <person name="LaButti K."/>
            <person name="Larrondo L.F."/>
            <person name="Lindquist E."/>
            <person name="Ling A."/>
            <person name="Lombard V."/>
            <person name="Lucas S."/>
            <person name="Lundell T."/>
            <person name="Martin R."/>
            <person name="McLaughlin D.J."/>
            <person name="Morgenstern I."/>
            <person name="Morin E."/>
            <person name="Murat C."/>
            <person name="Nagy L.G."/>
            <person name="Nolan M."/>
            <person name="Ohm R.A."/>
            <person name="Patyshakuliyeva A."/>
            <person name="Rokas A."/>
            <person name="Ruiz-Duenas F.J."/>
            <person name="Sabat G."/>
            <person name="Salamov A."/>
            <person name="Samejima M."/>
            <person name="Schmutz J."/>
            <person name="Slot J.C."/>
            <person name="St John F."/>
            <person name="Stenlid J."/>
            <person name="Sun H."/>
            <person name="Sun S."/>
            <person name="Syed K."/>
            <person name="Tsang A."/>
            <person name="Wiebenga A."/>
            <person name="Young D."/>
            <person name="Pisabarro A."/>
            <person name="Eastwood D.C."/>
            <person name="Martin F."/>
            <person name="Cullen D."/>
            <person name="Grigoriev I.V."/>
            <person name="Hibbett D.S."/>
        </authorList>
    </citation>
    <scope>NUCLEOTIDE SEQUENCE [LARGE SCALE GENOMIC DNA]</scope>
    <source>
        <strain evidence="10 11">LYAD-421 SS1</strain>
    </source>
</reference>